<proteinExistence type="predicted"/>
<evidence type="ECO:0000313" key="4">
    <source>
        <dbReference type="Proteomes" id="UP000237682"/>
    </source>
</evidence>
<evidence type="ECO:0000259" key="2">
    <source>
        <dbReference type="PROSITE" id="PS51464"/>
    </source>
</evidence>
<organism evidence="3 4">
    <name type="scientific">Labrys okinawensis</name>
    <dbReference type="NCBI Taxonomy" id="346911"/>
    <lineage>
        <taxon>Bacteria</taxon>
        <taxon>Pseudomonadati</taxon>
        <taxon>Pseudomonadota</taxon>
        <taxon>Alphaproteobacteria</taxon>
        <taxon>Hyphomicrobiales</taxon>
        <taxon>Xanthobacteraceae</taxon>
        <taxon>Labrys</taxon>
    </lineage>
</organism>
<dbReference type="Pfam" id="PF01380">
    <property type="entry name" value="SIS"/>
    <property type="match status" value="2"/>
</dbReference>
<evidence type="ECO:0000313" key="3">
    <source>
        <dbReference type="EMBL" id="PRH83979.1"/>
    </source>
</evidence>
<feature type="domain" description="SIS" evidence="2">
    <location>
        <begin position="19"/>
        <end position="167"/>
    </location>
</feature>
<dbReference type="InterPro" id="IPR046348">
    <property type="entry name" value="SIS_dom_sf"/>
</dbReference>
<dbReference type="PANTHER" id="PTHR10937:SF4">
    <property type="entry name" value="GLUCOSAMINE-6-PHOSPHATE DEAMINASE"/>
    <property type="match status" value="1"/>
</dbReference>
<accession>A0A2S9Q3S3</accession>
<sequence length="317" mass="33813">MNVTERVIFEQFPFWERGLGAALPAIDAPIIVIIGCGTSYNLAVSLAAVFNAHGRRAIAVPGGEWLRRPQTYLPDPAGAHVIALSRSGETTETVAATAASRAAGLMVTALTCESEGALAREADHLAFTPTHGEEGIVMTSSASLMLLLGLRMAGVAVPPAVVQQAEKLAKTLDERLAGRLAGRSHFVYLGGGAHYGICLEASLKLQEMSQSYTQAFHPLEYRHGPVSLLDERTLVVMLYDPNTLQEEAQLVAELREKGALVVGLGGPGDISLDLDVADELRGLVCLPALQLLGERVAQRRNVDTVTPRHLTKVVKLA</sequence>
<dbReference type="GO" id="GO:0008483">
    <property type="term" value="F:transaminase activity"/>
    <property type="evidence" value="ECO:0007669"/>
    <property type="project" value="UniProtKB-KW"/>
</dbReference>
<dbReference type="Gene3D" id="3.40.50.10490">
    <property type="entry name" value="Glucose-6-phosphate isomerase like protein, domain 1"/>
    <property type="match status" value="2"/>
</dbReference>
<name>A0A2S9Q3S3_9HYPH</name>
<dbReference type="PANTHER" id="PTHR10937">
    <property type="entry name" value="GLUCOSAMINE--FRUCTOSE-6-PHOSPHATE AMINOTRANSFERASE, ISOMERIZING"/>
    <property type="match status" value="1"/>
</dbReference>
<feature type="domain" description="SIS" evidence="2">
    <location>
        <begin position="176"/>
        <end position="302"/>
    </location>
</feature>
<reference evidence="3 4" key="1">
    <citation type="submission" date="2018-02" db="EMBL/GenBank/DDBJ databases">
        <title>Whole genome sequencing of endophytic bacterium.</title>
        <authorList>
            <person name="Eedara R."/>
            <person name="Podile A.R."/>
        </authorList>
    </citation>
    <scope>NUCLEOTIDE SEQUENCE [LARGE SCALE GENOMIC DNA]</scope>
    <source>
        <strain evidence="3 4">RP1T</strain>
    </source>
</reference>
<dbReference type="InterPro" id="IPR035490">
    <property type="entry name" value="GlmS/FrlB_SIS"/>
</dbReference>
<protein>
    <submittedName>
        <fullName evidence="3">Glucosamine-fructose-6-phosphate aminotransferase</fullName>
    </submittedName>
</protein>
<dbReference type="RefSeq" id="WP_105865615.1">
    <property type="nucleotide sequence ID" value="NZ_PUEJ01000017.1"/>
</dbReference>
<dbReference type="EMBL" id="PUEJ01000017">
    <property type="protein sequence ID" value="PRH83979.1"/>
    <property type="molecule type" value="Genomic_DNA"/>
</dbReference>
<dbReference type="GO" id="GO:0097367">
    <property type="term" value="F:carbohydrate derivative binding"/>
    <property type="evidence" value="ECO:0007669"/>
    <property type="project" value="InterPro"/>
</dbReference>
<dbReference type="AlphaFoldDB" id="A0A2S9Q3S3"/>
<dbReference type="InterPro" id="IPR001347">
    <property type="entry name" value="SIS_dom"/>
</dbReference>
<keyword evidence="1 3" id="KW-0032">Aminotransferase</keyword>
<dbReference type="SUPFAM" id="SSF53697">
    <property type="entry name" value="SIS domain"/>
    <property type="match status" value="1"/>
</dbReference>
<keyword evidence="3" id="KW-0808">Transferase</keyword>
<dbReference type="Proteomes" id="UP000237682">
    <property type="component" value="Unassembled WGS sequence"/>
</dbReference>
<dbReference type="OrthoDB" id="9779207at2"/>
<evidence type="ECO:0000256" key="1">
    <source>
        <dbReference type="ARBA" id="ARBA00022576"/>
    </source>
</evidence>
<dbReference type="PROSITE" id="PS51464">
    <property type="entry name" value="SIS"/>
    <property type="match status" value="2"/>
</dbReference>
<gene>
    <name evidence="3" type="ORF">C5L14_29390</name>
</gene>
<keyword evidence="4" id="KW-1185">Reference proteome</keyword>
<dbReference type="GO" id="GO:1901135">
    <property type="term" value="P:carbohydrate derivative metabolic process"/>
    <property type="evidence" value="ECO:0007669"/>
    <property type="project" value="InterPro"/>
</dbReference>
<comment type="caution">
    <text evidence="3">The sequence shown here is derived from an EMBL/GenBank/DDBJ whole genome shotgun (WGS) entry which is preliminary data.</text>
</comment>
<dbReference type="CDD" id="cd05009">
    <property type="entry name" value="SIS_GlmS_GlmD_2"/>
    <property type="match status" value="1"/>
</dbReference>